<proteinExistence type="predicted"/>
<protein>
    <submittedName>
        <fullName evidence="1">Uncharacterized protein</fullName>
    </submittedName>
</protein>
<dbReference type="EMBL" id="HBIZ01025080">
    <property type="protein sequence ID" value="CAE0763273.1"/>
    <property type="molecule type" value="Transcribed_RNA"/>
</dbReference>
<organism evidence="1">
    <name type="scientific">Chrysotila carterae</name>
    <name type="common">Marine alga</name>
    <name type="synonym">Syracosphaera carterae</name>
    <dbReference type="NCBI Taxonomy" id="13221"/>
    <lineage>
        <taxon>Eukaryota</taxon>
        <taxon>Haptista</taxon>
        <taxon>Haptophyta</taxon>
        <taxon>Prymnesiophyceae</taxon>
        <taxon>Isochrysidales</taxon>
        <taxon>Isochrysidaceae</taxon>
        <taxon>Chrysotila</taxon>
    </lineage>
</organism>
<evidence type="ECO:0000313" key="1">
    <source>
        <dbReference type="EMBL" id="CAE0763273.1"/>
    </source>
</evidence>
<accession>A0A7S4BFA2</accession>
<reference evidence="1" key="1">
    <citation type="submission" date="2021-01" db="EMBL/GenBank/DDBJ databases">
        <authorList>
            <person name="Corre E."/>
            <person name="Pelletier E."/>
            <person name="Niang G."/>
            <person name="Scheremetjew M."/>
            <person name="Finn R."/>
            <person name="Kale V."/>
            <person name="Holt S."/>
            <person name="Cochrane G."/>
            <person name="Meng A."/>
            <person name="Brown T."/>
            <person name="Cohen L."/>
        </authorList>
    </citation>
    <scope>NUCLEOTIDE SEQUENCE</scope>
    <source>
        <strain evidence="1">CCMP645</strain>
    </source>
</reference>
<dbReference type="AlphaFoldDB" id="A0A7S4BFA2"/>
<sequence>MGEGRRAVTACVVACVRGCVRGCVRACVRAGVRARARGRGRLRACMRAYPHARPGARTRPALCVYSSPPRSLPNTSPSFSLSGAIRRPCVRSNRPRAPFLTQFSWPPPTFPSVLQVVLEWGWNKGDEVDAGEARAEAMEWGVG</sequence>
<gene>
    <name evidence="1" type="ORF">PCAR00345_LOCUS15885</name>
</gene>
<name>A0A7S4BFA2_CHRCT</name>